<dbReference type="RefSeq" id="WP_229962019.1">
    <property type="nucleotide sequence ID" value="NZ_JAJJWI010000017.1"/>
</dbReference>
<feature type="compositionally biased region" description="Polar residues" evidence="1">
    <location>
        <begin position="39"/>
        <end position="52"/>
    </location>
</feature>
<dbReference type="InterPro" id="IPR036938">
    <property type="entry name" value="PAP2/HPO_sf"/>
</dbReference>
<protein>
    <submittedName>
        <fullName evidence="3">Phosphatase PAP2 family protein</fullName>
    </submittedName>
</protein>
<proteinExistence type="predicted"/>
<feature type="domain" description="Phosphatidic acid phosphatase type 2/haloperoxidase" evidence="2">
    <location>
        <begin position="147"/>
        <end position="261"/>
    </location>
</feature>
<sequence length="297" mass="31916">MPKRSFDLIPKGTRVTTFLTAMFLTINVVAQAQLPLTNSDEPVQKHSTSVDTVSRAPELPQQQPYKRKYSGPLRTVTTVAAGATLWSAAYALMDEPAQKYTQSHQNSVTNGISKLVEPLGHVTYLAPVAGAATIGGILAKDPKLEKAGLLSLGSMLAGSLVTNALKSSVNRHRPMITTQNHFYGGPDKEWNYTSFPSGHTTVAFAVATSVATVYKDHKFVPPVAYGVATLVGLSRIHDNAHWATDVMAGAAVGFLTAKGLNKLYDAAEQKLKIRKQKLLISPQFGLRLGGLSTTLVF</sequence>
<organism evidence="3 4">
    <name type="scientific">Pontibacter silvestris</name>
    <dbReference type="NCBI Taxonomy" id="2305183"/>
    <lineage>
        <taxon>Bacteria</taxon>
        <taxon>Pseudomonadati</taxon>
        <taxon>Bacteroidota</taxon>
        <taxon>Cytophagia</taxon>
        <taxon>Cytophagales</taxon>
        <taxon>Hymenobacteraceae</taxon>
        <taxon>Pontibacter</taxon>
    </lineage>
</organism>
<evidence type="ECO:0000313" key="4">
    <source>
        <dbReference type="Proteomes" id="UP001597369"/>
    </source>
</evidence>
<reference evidence="4" key="1">
    <citation type="journal article" date="2019" name="Int. J. Syst. Evol. Microbiol.">
        <title>The Global Catalogue of Microorganisms (GCM) 10K type strain sequencing project: providing services to taxonomists for standard genome sequencing and annotation.</title>
        <authorList>
            <consortium name="The Broad Institute Genomics Platform"/>
            <consortium name="The Broad Institute Genome Sequencing Center for Infectious Disease"/>
            <person name="Wu L."/>
            <person name="Ma J."/>
        </authorList>
    </citation>
    <scope>NUCLEOTIDE SEQUENCE [LARGE SCALE GENOMIC DNA]</scope>
    <source>
        <strain evidence="4">JCM 16545</strain>
    </source>
</reference>
<dbReference type="PANTHER" id="PTHR14969:SF13">
    <property type="entry name" value="AT30094P"/>
    <property type="match status" value="1"/>
</dbReference>
<accession>A0ABW4WUH9</accession>
<dbReference type="Gene3D" id="1.20.144.10">
    <property type="entry name" value="Phosphatidic acid phosphatase type 2/haloperoxidase"/>
    <property type="match status" value="1"/>
</dbReference>
<evidence type="ECO:0000256" key="1">
    <source>
        <dbReference type="SAM" id="MobiDB-lite"/>
    </source>
</evidence>
<dbReference type="SUPFAM" id="SSF48317">
    <property type="entry name" value="Acid phosphatase/Vanadium-dependent haloperoxidase"/>
    <property type="match status" value="1"/>
</dbReference>
<dbReference type="InterPro" id="IPR000326">
    <property type="entry name" value="PAP2/HPO"/>
</dbReference>
<dbReference type="Pfam" id="PF01569">
    <property type="entry name" value="PAP2"/>
    <property type="match status" value="1"/>
</dbReference>
<dbReference type="CDD" id="cd03394">
    <property type="entry name" value="PAP2_like_5"/>
    <property type="match status" value="1"/>
</dbReference>
<feature type="region of interest" description="Disordered" evidence="1">
    <location>
        <begin position="39"/>
        <end position="66"/>
    </location>
</feature>
<gene>
    <name evidence="3" type="ORF">ACFSKU_01785</name>
</gene>
<name>A0ABW4WUH9_9BACT</name>
<dbReference type="Proteomes" id="UP001597369">
    <property type="component" value="Unassembled WGS sequence"/>
</dbReference>
<dbReference type="SMART" id="SM00014">
    <property type="entry name" value="acidPPc"/>
    <property type="match status" value="1"/>
</dbReference>
<dbReference type="PANTHER" id="PTHR14969">
    <property type="entry name" value="SPHINGOSINE-1-PHOSPHATE PHOSPHOHYDROLASE"/>
    <property type="match status" value="1"/>
</dbReference>
<evidence type="ECO:0000259" key="2">
    <source>
        <dbReference type="SMART" id="SM00014"/>
    </source>
</evidence>
<evidence type="ECO:0000313" key="3">
    <source>
        <dbReference type="EMBL" id="MFD2065600.1"/>
    </source>
</evidence>
<comment type="caution">
    <text evidence="3">The sequence shown here is derived from an EMBL/GenBank/DDBJ whole genome shotgun (WGS) entry which is preliminary data.</text>
</comment>
<dbReference type="EMBL" id="JBHUHV010000004">
    <property type="protein sequence ID" value="MFD2065600.1"/>
    <property type="molecule type" value="Genomic_DNA"/>
</dbReference>
<keyword evidence="4" id="KW-1185">Reference proteome</keyword>